<dbReference type="InterPro" id="IPR036390">
    <property type="entry name" value="WH_DNA-bd_sf"/>
</dbReference>
<dbReference type="InterPro" id="IPR036388">
    <property type="entry name" value="WH-like_DNA-bd_sf"/>
</dbReference>
<proteinExistence type="predicted"/>
<dbReference type="InterPro" id="IPR000835">
    <property type="entry name" value="HTH_MarR-typ"/>
</dbReference>
<keyword evidence="6" id="KW-1185">Reference proteome</keyword>
<evidence type="ECO:0000259" key="4">
    <source>
        <dbReference type="PROSITE" id="PS50995"/>
    </source>
</evidence>
<sequence length="139" mass="15612">MSKEAEKEQAVYTVMEHMASVQQKSQAFIDRITKKGSLSQNQIMLMFLLQLTGSLNITDISERLVITPGAASFMCDKLEDLGYIERIRTKEDRRVVNIVLTGSGKQHILSLFDTFALTDLDKISAALQRIDELMGGMLQ</sequence>
<keyword evidence="3" id="KW-0804">Transcription</keyword>
<dbReference type="Gene3D" id="1.10.10.10">
    <property type="entry name" value="Winged helix-like DNA-binding domain superfamily/Winged helix DNA-binding domain"/>
    <property type="match status" value="1"/>
</dbReference>
<evidence type="ECO:0000256" key="2">
    <source>
        <dbReference type="ARBA" id="ARBA00023125"/>
    </source>
</evidence>
<dbReference type="SUPFAM" id="SSF46785">
    <property type="entry name" value="Winged helix' DNA-binding domain"/>
    <property type="match status" value="1"/>
</dbReference>
<feature type="domain" description="HTH marR-type" evidence="4">
    <location>
        <begin position="8"/>
        <end position="139"/>
    </location>
</feature>
<dbReference type="GO" id="GO:0003677">
    <property type="term" value="F:DNA binding"/>
    <property type="evidence" value="ECO:0007669"/>
    <property type="project" value="UniProtKB-KW"/>
</dbReference>
<dbReference type="EMBL" id="JAGGLV010000006">
    <property type="protein sequence ID" value="MBP2112082.1"/>
    <property type="molecule type" value="Genomic_DNA"/>
</dbReference>
<evidence type="ECO:0000256" key="1">
    <source>
        <dbReference type="ARBA" id="ARBA00023015"/>
    </source>
</evidence>
<dbReference type="RefSeq" id="WP_209872629.1">
    <property type="nucleotide sequence ID" value="NZ_JAGGLV010000006.1"/>
</dbReference>
<reference evidence="5 6" key="1">
    <citation type="submission" date="2021-03" db="EMBL/GenBank/DDBJ databases">
        <title>Genomic Encyclopedia of Type Strains, Phase IV (KMG-IV): sequencing the most valuable type-strain genomes for metagenomic binning, comparative biology and taxonomic classification.</title>
        <authorList>
            <person name="Goeker M."/>
        </authorList>
    </citation>
    <scope>NUCLEOTIDE SEQUENCE [LARGE SCALE GENOMIC DNA]</scope>
    <source>
        <strain evidence="5 6">DSM 101953</strain>
    </source>
</reference>
<dbReference type="SMART" id="SM00347">
    <property type="entry name" value="HTH_MARR"/>
    <property type="match status" value="1"/>
</dbReference>
<dbReference type="PROSITE" id="PS50995">
    <property type="entry name" value="HTH_MARR_2"/>
    <property type="match status" value="1"/>
</dbReference>
<name>A0ABS4NPT8_9BACL</name>
<evidence type="ECO:0000313" key="5">
    <source>
        <dbReference type="EMBL" id="MBP2112082.1"/>
    </source>
</evidence>
<gene>
    <name evidence="5" type="ORF">J2Z70_002236</name>
</gene>
<dbReference type="PANTHER" id="PTHR42756">
    <property type="entry name" value="TRANSCRIPTIONAL REGULATOR, MARR"/>
    <property type="match status" value="1"/>
</dbReference>
<dbReference type="Proteomes" id="UP000773462">
    <property type="component" value="Unassembled WGS sequence"/>
</dbReference>
<comment type="caution">
    <text evidence="5">The sequence shown here is derived from an EMBL/GenBank/DDBJ whole genome shotgun (WGS) entry which is preliminary data.</text>
</comment>
<dbReference type="Pfam" id="PF01047">
    <property type="entry name" value="MarR"/>
    <property type="match status" value="1"/>
</dbReference>
<organism evidence="5 6">
    <name type="scientific">Paenibacillus silagei</name>
    <dbReference type="NCBI Taxonomy" id="1670801"/>
    <lineage>
        <taxon>Bacteria</taxon>
        <taxon>Bacillati</taxon>
        <taxon>Bacillota</taxon>
        <taxon>Bacilli</taxon>
        <taxon>Bacillales</taxon>
        <taxon>Paenibacillaceae</taxon>
        <taxon>Paenibacillus</taxon>
    </lineage>
</organism>
<keyword evidence="2 5" id="KW-0238">DNA-binding</keyword>
<dbReference type="InterPro" id="IPR023187">
    <property type="entry name" value="Tscrpt_reg_MarR-type_CS"/>
</dbReference>
<dbReference type="PANTHER" id="PTHR42756:SF1">
    <property type="entry name" value="TRANSCRIPTIONAL REPRESSOR OF EMRAB OPERON"/>
    <property type="match status" value="1"/>
</dbReference>
<evidence type="ECO:0000256" key="3">
    <source>
        <dbReference type="ARBA" id="ARBA00023163"/>
    </source>
</evidence>
<dbReference type="PROSITE" id="PS01117">
    <property type="entry name" value="HTH_MARR_1"/>
    <property type="match status" value="1"/>
</dbReference>
<keyword evidence="1" id="KW-0805">Transcription regulation</keyword>
<protein>
    <submittedName>
        <fullName evidence="5">DNA-binding MarR family transcriptional regulator</fullName>
    </submittedName>
</protein>
<evidence type="ECO:0000313" key="6">
    <source>
        <dbReference type="Proteomes" id="UP000773462"/>
    </source>
</evidence>
<accession>A0ABS4NPT8</accession>